<sequence length="195" mass="20996">MPVHLTPRETERLLLHSAASLARRRLERGARLGAPDAIALVCDEICEMAWDDLPYEEVVARARTVVDPARLVDGVAAAVPSLQVEALFPHGTVLVHVDHPFGAPPTDGPGAVRAEGPPRELAPGRERGTARLHNRGHLAIWVSSHVQLDRLNPALQVDLADAGNFRLDLPAGTSLKVEAGAEREVPVVRMGRTQA</sequence>
<dbReference type="Gene3D" id="2.10.150.10">
    <property type="entry name" value="Urease, beta subunit"/>
    <property type="match status" value="1"/>
</dbReference>
<dbReference type="InterPro" id="IPR002019">
    <property type="entry name" value="Urease_beta-like"/>
</dbReference>
<evidence type="ECO:0000256" key="3">
    <source>
        <dbReference type="ARBA" id="ARBA00022801"/>
    </source>
</evidence>
<dbReference type="Gene3D" id="3.30.280.10">
    <property type="entry name" value="Urease, gamma-like subunit"/>
    <property type="match status" value="1"/>
</dbReference>
<dbReference type="Pfam" id="PF00547">
    <property type="entry name" value="Urease_gamma"/>
    <property type="match status" value="1"/>
</dbReference>
<proteinExistence type="predicted"/>
<reference evidence="7" key="1">
    <citation type="journal article" date="2019" name="Int. J. Syst. Evol. Microbiol.">
        <title>The Global Catalogue of Microorganisms (GCM) 10K type strain sequencing project: providing services to taxonomists for standard genome sequencing and annotation.</title>
        <authorList>
            <consortium name="The Broad Institute Genomics Platform"/>
            <consortium name="The Broad Institute Genome Sequencing Center for Infectious Disease"/>
            <person name="Wu L."/>
            <person name="Ma J."/>
        </authorList>
    </citation>
    <scope>NUCLEOTIDE SEQUENCE [LARGE SCALE GENOMIC DNA]</scope>
    <source>
        <strain evidence="7">JCM 18055</strain>
    </source>
</reference>
<accession>A0ABP8W6C0</accession>
<keyword evidence="7" id="KW-1185">Reference proteome</keyword>
<evidence type="ECO:0000256" key="2">
    <source>
        <dbReference type="ARBA" id="ARBA00012934"/>
    </source>
</evidence>
<evidence type="ECO:0000256" key="5">
    <source>
        <dbReference type="SAM" id="MobiDB-lite"/>
    </source>
</evidence>
<dbReference type="SUPFAM" id="SSF51278">
    <property type="entry name" value="Urease, beta-subunit"/>
    <property type="match status" value="1"/>
</dbReference>
<evidence type="ECO:0000256" key="4">
    <source>
        <dbReference type="ARBA" id="ARBA00047778"/>
    </source>
</evidence>
<dbReference type="Pfam" id="PF00699">
    <property type="entry name" value="Urease_beta"/>
    <property type="match status" value="1"/>
</dbReference>
<organism evidence="6 7">
    <name type="scientific">Pseudonocardia yuanmonensis</name>
    <dbReference type="NCBI Taxonomy" id="1095914"/>
    <lineage>
        <taxon>Bacteria</taxon>
        <taxon>Bacillati</taxon>
        <taxon>Actinomycetota</taxon>
        <taxon>Actinomycetes</taxon>
        <taxon>Pseudonocardiales</taxon>
        <taxon>Pseudonocardiaceae</taxon>
        <taxon>Pseudonocardia</taxon>
    </lineage>
</organism>
<protein>
    <recommendedName>
        <fullName evidence="2">urease</fullName>
        <ecNumber evidence="2">3.5.1.5</ecNumber>
    </recommendedName>
</protein>
<dbReference type="InterPro" id="IPR002026">
    <property type="entry name" value="Urease_gamma/gamma-beta_su"/>
</dbReference>
<comment type="caution">
    <text evidence="6">The sequence shown here is derived from an EMBL/GenBank/DDBJ whole genome shotgun (WGS) entry which is preliminary data.</text>
</comment>
<dbReference type="Proteomes" id="UP001500325">
    <property type="component" value="Unassembled WGS sequence"/>
</dbReference>
<evidence type="ECO:0000313" key="6">
    <source>
        <dbReference type="EMBL" id="GAA4680297.1"/>
    </source>
</evidence>
<evidence type="ECO:0000313" key="7">
    <source>
        <dbReference type="Proteomes" id="UP001500325"/>
    </source>
</evidence>
<dbReference type="SUPFAM" id="SSF54111">
    <property type="entry name" value="Urease, gamma-subunit"/>
    <property type="match status" value="1"/>
</dbReference>
<comment type="pathway">
    <text evidence="1">Nitrogen metabolism; urea degradation; CO(2) and NH(3) from urea (urease route): step 1/1.</text>
</comment>
<dbReference type="EMBL" id="BAABIC010000003">
    <property type="protein sequence ID" value="GAA4680297.1"/>
    <property type="molecule type" value="Genomic_DNA"/>
</dbReference>
<name>A0ABP8W6C0_9PSEU</name>
<dbReference type="InterPro" id="IPR036461">
    <property type="entry name" value="Urease_betasu_sf"/>
</dbReference>
<dbReference type="PANTHER" id="PTHR33569:SF1">
    <property type="entry name" value="UREASE"/>
    <property type="match status" value="1"/>
</dbReference>
<dbReference type="InterPro" id="IPR050069">
    <property type="entry name" value="Urease_subunit"/>
</dbReference>
<comment type="catalytic activity">
    <reaction evidence="4">
        <text>urea + 2 H2O + H(+) = hydrogencarbonate + 2 NH4(+)</text>
        <dbReference type="Rhea" id="RHEA:20557"/>
        <dbReference type="ChEBI" id="CHEBI:15377"/>
        <dbReference type="ChEBI" id="CHEBI:15378"/>
        <dbReference type="ChEBI" id="CHEBI:16199"/>
        <dbReference type="ChEBI" id="CHEBI:17544"/>
        <dbReference type="ChEBI" id="CHEBI:28938"/>
        <dbReference type="EC" id="3.5.1.5"/>
    </reaction>
</comment>
<dbReference type="PANTHER" id="PTHR33569">
    <property type="entry name" value="UREASE"/>
    <property type="match status" value="1"/>
</dbReference>
<dbReference type="EC" id="3.5.1.5" evidence="2"/>
<feature type="region of interest" description="Disordered" evidence="5">
    <location>
        <begin position="104"/>
        <end position="125"/>
    </location>
</feature>
<evidence type="ECO:0000256" key="1">
    <source>
        <dbReference type="ARBA" id="ARBA00004897"/>
    </source>
</evidence>
<keyword evidence="3" id="KW-0378">Hydrolase</keyword>
<gene>
    <name evidence="6" type="ORF">GCM10023215_12100</name>
</gene>
<dbReference type="InterPro" id="IPR036463">
    <property type="entry name" value="Urease_gamma_sf"/>
</dbReference>
<feature type="compositionally biased region" description="Basic and acidic residues" evidence="5">
    <location>
        <begin position="116"/>
        <end position="125"/>
    </location>
</feature>